<evidence type="ECO:0000256" key="3">
    <source>
        <dbReference type="ARBA" id="ARBA00012744"/>
    </source>
</evidence>
<evidence type="ECO:0000313" key="10">
    <source>
        <dbReference type="Proteomes" id="UP000094256"/>
    </source>
</evidence>
<dbReference type="Proteomes" id="UP000094256">
    <property type="component" value="Chromosome"/>
</dbReference>
<keyword evidence="6" id="KW-0326">Glycosidase</keyword>
<evidence type="ECO:0000256" key="4">
    <source>
        <dbReference type="ARBA" id="ARBA00022729"/>
    </source>
</evidence>
<evidence type="ECO:0000256" key="5">
    <source>
        <dbReference type="ARBA" id="ARBA00022801"/>
    </source>
</evidence>
<dbReference type="GO" id="GO:0008422">
    <property type="term" value="F:beta-glucosidase activity"/>
    <property type="evidence" value="ECO:0007669"/>
    <property type="project" value="UniProtKB-EC"/>
</dbReference>
<keyword evidence="4" id="KW-0732">Signal</keyword>
<proteinExistence type="inferred from homology"/>
<keyword evidence="5" id="KW-0378">Hydrolase</keyword>
<dbReference type="PANTHER" id="PTHR30620">
    <property type="entry name" value="PERIPLASMIC BETA-GLUCOSIDASE-RELATED"/>
    <property type="match status" value="1"/>
</dbReference>
<dbReference type="Pfam" id="PF00933">
    <property type="entry name" value="Glyco_hydro_3"/>
    <property type="match status" value="1"/>
</dbReference>
<dbReference type="SUPFAM" id="SSF51445">
    <property type="entry name" value="(Trans)glycosidases"/>
    <property type="match status" value="1"/>
</dbReference>
<evidence type="ECO:0000313" key="9">
    <source>
        <dbReference type="EMBL" id="AOH86377.1"/>
    </source>
</evidence>
<comment type="catalytic activity">
    <reaction evidence="1">
        <text>Hydrolysis of terminal, non-reducing beta-D-glucosyl residues with release of beta-D-glucose.</text>
        <dbReference type="EC" id="3.2.1.21"/>
    </reaction>
</comment>
<evidence type="ECO:0000259" key="7">
    <source>
        <dbReference type="Pfam" id="PF00933"/>
    </source>
</evidence>
<dbReference type="InterPro" id="IPR036881">
    <property type="entry name" value="Glyco_hydro_3_C_sf"/>
</dbReference>
<feature type="domain" description="Glycoside hydrolase family 3 C-terminal" evidence="8">
    <location>
        <begin position="489"/>
        <end position="623"/>
    </location>
</feature>
<dbReference type="PRINTS" id="PR00133">
    <property type="entry name" value="GLHYDRLASE3"/>
</dbReference>
<dbReference type="EMBL" id="CP014168">
    <property type="protein sequence ID" value="AOH86377.1"/>
    <property type="molecule type" value="Genomic_DNA"/>
</dbReference>
<dbReference type="Gene3D" id="3.20.20.300">
    <property type="entry name" value="Glycoside hydrolase, family 3, N-terminal domain"/>
    <property type="match status" value="1"/>
</dbReference>
<dbReference type="InterPro" id="IPR017853">
    <property type="entry name" value="GH"/>
</dbReference>
<dbReference type="InterPro" id="IPR051915">
    <property type="entry name" value="Cellulose_Degrad_GH3"/>
</dbReference>
<dbReference type="SUPFAM" id="SSF52279">
    <property type="entry name" value="Beta-D-glucan exohydrolase, C-terminal domain"/>
    <property type="match status" value="1"/>
</dbReference>
<dbReference type="STRING" id="1560345.AWL63_00185"/>
<gene>
    <name evidence="9" type="ORF">AWL63_00185</name>
</gene>
<evidence type="ECO:0000256" key="1">
    <source>
        <dbReference type="ARBA" id="ARBA00000448"/>
    </source>
</evidence>
<dbReference type="Gene3D" id="3.40.50.1700">
    <property type="entry name" value="Glycoside hydrolase family 3 C-terminal domain"/>
    <property type="match status" value="1"/>
</dbReference>
<name>A0A1B3ZG23_9SPHN</name>
<comment type="similarity">
    <text evidence="2">Belongs to the glycosyl hydrolase 3 family.</text>
</comment>
<evidence type="ECO:0000256" key="6">
    <source>
        <dbReference type="ARBA" id="ARBA00023295"/>
    </source>
</evidence>
<sequence length="626" mass="66300">MLASVCVAGPSLADAPKAFRDLNHNGRLDPYEDTKQPIDARLDDLIARMTIEEKVGTLLHMSGSAAGALGTGRAYDMAKMIPAITKTHITSFITRLAVPPAEMAAQNNAVQRVAEGARLGIPITISTDPRNHFQAVLGASTAGGGFSVWPETLGFAALRDPARVRRFGDIARSEYRAVGIHMALSPQADLASEPRWPRVTATFGSDPALVSKMVGAYVEGFQGGANGVTRGGVATVVKHWVGYGAEPEGFDGHNAYGSVAKLDNASFARHVAAFDGAFAAKAAGIMPTYPVITGVTLNGKPLEAVGAGFNAELIDGLLRKEKHFGGLVVSDWAITNDCPEQCRAPTEQKPQGVAIGMPWGVESLTVEQRFAKGINAGIDQFGGVAEPEPLLAAVKDGSVSVARIDAAVARVLRLKFELGLFDNPYVDANAAARIVGDPSHIREAEAAQRDAQVLLENRDAMLPIRARGKRVWLYRVDPAAARAKGFVIVDDPRQADLAILRVDAPSEKLHPYAFFGSRQNEGRLDFHDGDKDYEAIKRATAAVPTAVAINLDRPAVLTNVRGTVRALVATFGASDAAVLDVMTGAAAAKGRLPFELPSSMAAVATQNPAVPDDSAAPLYPFGYRHP</sequence>
<dbReference type="KEGG" id="span:AWL63_00185"/>
<accession>A0A1B3ZG23</accession>
<dbReference type="AlphaFoldDB" id="A0A1B3ZG23"/>
<dbReference type="EC" id="3.2.1.21" evidence="3"/>
<evidence type="ECO:0000259" key="8">
    <source>
        <dbReference type="Pfam" id="PF01915"/>
    </source>
</evidence>
<dbReference type="InterPro" id="IPR001764">
    <property type="entry name" value="Glyco_hydro_3_N"/>
</dbReference>
<keyword evidence="10" id="KW-1185">Reference proteome</keyword>
<organism evidence="9 10">
    <name type="scientific">Sphingomonas panacis</name>
    <dbReference type="NCBI Taxonomy" id="1560345"/>
    <lineage>
        <taxon>Bacteria</taxon>
        <taxon>Pseudomonadati</taxon>
        <taxon>Pseudomonadota</taxon>
        <taxon>Alphaproteobacteria</taxon>
        <taxon>Sphingomonadales</taxon>
        <taxon>Sphingomonadaceae</taxon>
        <taxon>Sphingomonas</taxon>
    </lineage>
</organism>
<protein>
    <recommendedName>
        <fullName evidence="3">beta-glucosidase</fullName>
        <ecNumber evidence="3">3.2.1.21</ecNumber>
    </recommendedName>
</protein>
<dbReference type="InterPro" id="IPR002772">
    <property type="entry name" value="Glyco_hydro_3_C"/>
</dbReference>
<dbReference type="PANTHER" id="PTHR30620:SF16">
    <property type="entry name" value="LYSOSOMAL BETA GLUCOSIDASE"/>
    <property type="match status" value="1"/>
</dbReference>
<dbReference type="Pfam" id="PF01915">
    <property type="entry name" value="Glyco_hydro_3_C"/>
    <property type="match status" value="1"/>
</dbReference>
<evidence type="ECO:0000256" key="2">
    <source>
        <dbReference type="ARBA" id="ARBA00005336"/>
    </source>
</evidence>
<dbReference type="GO" id="GO:0009251">
    <property type="term" value="P:glucan catabolic process"/>
    <property type="evidence" value="ECO:0007669"/>
    <property type="project" value="TreeGrafter"/>
</dbReference>
<dbReference type="InterPro" id="IPR036962">
    <property type="entry name" value="Glyco_hydro_3_N_sf"/>
</dbReference>
<reference evidence="9 10" key="1">
    <citation type="submission" date="2016-01" db="EMBL/GenBank/DDBJ databases">
        <title>Complete genome and mega plasmid sequence of Sphingomonas panacis DCY99 elicits systemic resistance in rice to Xanthomonas oryzae.</title>
        <authorList>
            <person name="Kim Y.J."/>
            <person name="Yang D.C."/>
            <person name="Sing P."/>
        </authorList>
    </citation>
    <scope>NUCLEOTIDE SEQUENCE [LARGE SCALE GENOMIC DNA]</scope>
    <source>
        <strain evidence="9 10">DCY99</strain>
    </source>
</reference>
<feature type="domain" description="Glycoside hydrolase family 3 N-terminal" evidence="7">
    <location>
        <begin position="50"/>
        <end position="414"/>
    </location>
</feature>